<dbReference type="AlphaFoldDB" id="A0A4Y9FUI7"/>
<dbReference type="NCBIfam" id="TIGR00188">
    <property type="entry name" value="rnpA"/>
    <property type="match status" value="1"/>
</dbReference>
<dbReference type="Proteomes" id="UP000298358">
    <property type="component" value="Unassembled WGS sequence"/>
</dbReference>
<dbReference type="GO" id="GO:0000049">
    <property type="term" value="F:tRNA binding"/>
    <property type="evidence" value="ECO:0007669"/>
    <property type="project" value="UniProtKB-UniRule"/>
</dbReference>
<dbReference type="PANTHER" id="PTHR33992">
    <property type="entry name" value="RIBONUCLEASE P PROTEIN COMPONENT"/>
    <property type="match status" value="1"/>
</dbReference>
<dbReference type="InterPro" id="IPR000100">
    <property type="entry name" value="RNase_P"/>
</dbReference>
<accession>A0A4Y9FUI7</accession>
<keyword evidence="6 7" id="KW-0694">RNA-binding</keyword>
<dbReference type="OrthoDB" id="196964at2"/>
<comment type="caution">
    <text evidence="9">The sequence shown here is derived from an EMBL/GenBank/DDBJ whole genome shotgun (WGS) entry which is preliminary data.</text>
</comment>
<evidence type="ECO:0000313" key="9">
    <source>
        <dbReference type="EMBL" id="TFU32660.1"/>
    </source>
</evidence>
<evidence type="ECO:0000256" key="3">
    <source>
        <dbReference type="ARBA" id="ARBA00022722"/>
    </source>
</evidence>
<keyword evidence="10" id="KW-1185">Reference proteome</keyword>
<comment type="function">
    <text evidence="1 7">RNaseP catalyzes the removal of the 5'-leader sequence from pre-tRNA to produce the mature 5'-terminus. It can also cleave other RNA substrates such as 4.5S RNA. The protein component plays an auxiliary but essential role in vivo by binding to the 5'-leader sequence and broadening the substrate specificity of the ribozyme.</text>
</comment>
<keyword evidence="3 7" id="KW-0540">Nuclease</keyword>
<protein>
    <recommendedName>
        <fullName evidence="7 8">Ribonuclease P protein component</fullName>
        <shortName evidence="7">RNase P protein</shortName>
        <shortName evidence="7">RNaseP protein</shortName>
        <ecNumber evidence="7 8">3.1.26.5</ecNumber>
    </recommendedName>
    <alternativeName>
        <fullName evidence="7">Protein C5</fullName>
    </alternativeName>
</protein>
<dbReference type="GO" id="GO:0001682">
    <property type="term" value="P:tRNA 5'-leader removal"/>
    <property type="evidence" value="ECO:0007669"/>
    <property type="project" value="UniProtKB-UniRule"/>
</dbReference>
<dbReference type="GO" id="GO:0030677">
    <property type="term" value="C:ribonuclease P complex"/>
    <property type="evidence" value="ECO:0007669"/>
    <property type="project" value="TreeGrafter"/>
</dbReference>
<evidence type="ECO:0000256" key="7">
    <source>
        <dbReference type="HAMAP-Rule" id="MF_00227"/>
    </source>
</evidence>
<evidence type="ECO:0000256" key="4">
    <source>
        <dbReference type="ARBA" id="ARBA00022759"/>
    </source>
</evidence>
<keyword evidence="5 7" id="KW-0378">Hydrolase</keyword>
<keyword evidence="4 7" id="KW-0255">Endonuclease</keyword>
<dbReference type="SUPFAM" id="SSF54211">
    <property type="entry name" value="Ribosomal protein S5 domain 2-like"/>
    <property type="match status" value="1"/>
</dbReference>
<evidence type="ECO:0000256" key="5">
    <source>
        <dbReference type="ARBA" id="ARBA00022801"/>
    </source>
</evidence>
<dbReference type="PROSITE" id="PS00648">
    <property type="entry name" value="RIBONUCLEASE_P"/>
    <property type="match status" value="1"/>
</dbReference>
<organism evidence="9 10">
    <name type="scientific">Microbacterium paludicola</name>
    <dbReference type="NCBI Taxonomy" id="300019"/>
    <lineage>
        <taxon>Bacteria</taxon>
        <taxon>Bacillati</taxon>
        <taxon>Actinomycetota</taxon>
        <taxon>Actinomycetes</taxon>
        <taxon>Micrococcales</taxon>
        <taxon>Microbacteriaceae</taxon>
        <taxon>Microbacterium</taxon>
    </lineage>
</organism>
<comment type="subunit">
    <text evidence="7">Consists of a catalytic RNA component (M1 or rnpB) and a protein subunit.</text>
</comment>
<dbReference type="GO" id="GO:0042781">
    <property type="term" value="F:3'-tRNA processing endoribonuclease activity"/>
    <property type="evidence" value="ECO:0007669"/>
    <property type="project" value="TreeGrafter"/>
</dbReference>
<reference evidence="9 10" key="1">
    <citation type="submission" date="2019-03" db="EMBL/GenBank/DDBJ databases">
        <title>Diversity of the mouse oral microbiome.</title>
        <authorList>
            <person name="Joseph S."/>
            <person name="Aduse-Opoku J."/>
            <person name="Curtis M."/>
            <person name="Wade W."/>
            <person name="Hashim A."/>
        </authorList>
    </citation>
    <scope>NUCLEOTIDE SEQUENCE [LARGE SCALE GENOMIC DNA]</scope>
    <source>
        <strain evidence="9 10">P1012</strain>
    </source>
</reference>
<dbReference type="EMBL" id="SPQB01000021">
    <property type="protein sequence ID" value="TFU32660.1"/>
    <property type="molecule type" value="Genomic_DNA"/>
</dbReference>
<dbReference type="Pfam" id="PF00825">
    <property type="entry name" value="Ribonuclease_P"/>
    <property type="match status" value="1"/>
</dbReference>
<sequence length="112" mass="12246">MLARPRRLTRGDDYRFVVRRGARCAGANTVTHVVLTAEPRAARFGFIVSKAVGNAVTRNTVRRRLKAVCAEALPEVREGADVVIRALPSAATATFQELRTEVTRCLARRAAA</sequence>
<evidence type="ECO:0000256" key="8">
    <source>
        <dbReference type="NCBIfam" id="TIGR00188"/>
    </source>
</evidence>
<keyword evidence="2 7" id="KW-0819">tRNA processing</keyword>
<dbReference type="InterPro" id="IPR014721">
    <property type="entry name" value="Ribsml_uS5_D2-typ_fold_subgr"/>
</dbReference>
<gene>
    <name evidence="7 9" type="primary">rnpA</name>
    <name evidence="9" type="ORF">E4U02_09665</name>
</gene>
<dbReference type="HAMAP" id="MF_00227">
    <property type="entry name" value="RNase_P"/>
    <property type="match status" value="1"/>
</dbReference>
<evidence type="ECO:0000256" key="2">
    <source>
        <dbReference type="ARBA" id="ARBA00022694"/>
    </source>
</evidence>
<dbReference type="PANTHER" id="PTHR33992:SF1">
    <property type="entry name" value="RIBONUCLEASE P PROTEIN COMPONENT"/>
    <property type="match status" value="1"/>
</dbReference>
<comment type="similarity">
    <text evidence="7">Belongs to the RnpA family.</text>
</comment>
<dbReference type="EC" id="3.1.26.5" evidence="7 8"/>
<comment type="catalytic activity">
    <reaction evidence="7">
        <text>Endonucleolytic cleavage of RNA, removing 5'-extranucleotides from tRNA precursor.</text>
        <dbReference type="EC" id="3.1.26.5"/>
    </reaction>
</comment>
<evidence type="ECO:0000256" key="6">
    <source>
        <dbReference type="ARBA" id="ARBA00022884"/>
    </source>
</evidence>
<evidence type="ECO:0000313" key="10">
    <source>
        <dbReference type="Proteomes" id="UP000298358"/>
    </source>
</evidence>
<proteinExistence type="inferred from homology"/>
<dbReference type="GO" id="GO:0004526">
    <property type="term" value="F:ribonuclease P activity"/>
    <property type="evidence" value="ECO:0007669"/>
    <property type="project" value="UniProtKB-UniRule"/>
</dbReference>
<dbReference type="RefSeq" id="WP_135114633.1">
    <property type="nucleotide sequence ID" value="NZ_BAAANG010000001.1"/>
</dbReference>
<dbReference type="InterPro" id="IPR020568">
    <property type="entry name" value="Ribosomal_Su5_D2-typ_SF"/>
</dbReference>
<evidence type="ECO:0000256" key="1">
    <source>
        <dbReference type="ARBA" id="ARBA00002663"/>
    </source>
</evidence>
<dbReference type="InterPro" id="IPR020539">
    <property type="entry name" value="RNase_P_CS"/>
</dbReference>
<name>A0A4Y9FUI7_9MICO</name>
<dbReference type="Gene3D" id="3.30.230.10">
    <property type="match status" value="1"/>
</dbReference>